<feature type="chain" id="PRO_5044829258" description="Protein kinase domain-containing protein" evidence="1">
    <location>
        <begin position="18"/>
        <end position="600"/>
    </location>
</feature>
<accession>A0ABD3LFX1</accession>
<reference evidence="2 3" key="1">
    <citation type="submission" date="2024-11" db="EMBL/GenBank/DDBJ databases">
        <title>Chromosome-level genome assembly of Eucalyptus globulus Labill. provides insights into its genome evolution.</title>
        <authorList>
            <person name="Li X."/>
        </authorList>
    </citation>
    <scope>NUCLEOTIDE SEQUENCE [LARGE SCALE GENOMIC DNA]</scope>
    <source>
        <strain evidence="2">CL2024</strain>
        <tissue evidence="2">Fresh tender leaves</tissue>
    </source>
</reference>
<dbReference type="PANTHER" id="PTHR48003:SF3">
    <property type="entry name" value="LEUCINE-RICH REPEAT PROTEIN KINASE FAMILY PROTEIN"/>
    <property type="match status" value="1"/>
</dbReference>
<organism evidence="2 3">
    <name type="scientific">Eucalyptus globulus</name>
    <name type="common">Tasmanian blue gum</name>
    <dbReference type="NCBI Taxonomy" id="34317"/>
    <lineage>
        <taxon>Eukaryota</taxon>
        <taxon>Viridiplantae</taxon>
        <taxon>Streptophyta</taxon>
        <taxon>Embryophyta</taxon>
        <taxon>Tracheophyta</taxon>
        <taxon>Spermatophyta</taxon>
        <taxon>Magnoliopsida</taxon>
        <taxon>eudicotyledons</taxon>
        <taxon>Gunneridae</taxon>
        <taxon>Pentapetalae</taxon>
        <taxon>rosids</taxon>
        <taxon>malvids</taxon>
        <taxon>Myrtales</taxon>
        <taxon>Myrtaceae</taxon>
        <taxon>Myrtoideae</taxon>
        <taxon>Eucalypteae</taxon>
        <taxon>Eucalyptus</taxon>
    </lineage>
</organism>
<dbReference type="SUPFAM" id="SSF56112">
    <property type="entry name" value="Protein kinase-like (PK-like)"/>
    <property type="match status" value="1"/>
</dbReference>
<evidence type="ECO:0000256" key="1">
    <source>
        <dbReference type="SAM" id="SignalP"/>
    </source>
</evidence>
<sequence>MQMICLIICLFVANALAQSDLKGLLELKKGIQRDRSGQFLDSYDSKSLASDGYPQNWHGVPCSEVAVSGLIMLQSFSLSKNQLAGIVSEVCSGLDHLKWLDLHGNGFAGDVTKLLSVFCGVEYPDLSYNQLSISLDPVLGNSSFLSSILLDYNVSVAQGSYFAHRDAVFNSLEVFDASNNRLVDPVGCVTSATLKKFNLSSDCRAWYYLYRALCQNRLEHALWQFIMNIELGKLCGRSSNSLTGALPIQTSQFLRLTSFQISDNLVGGPLPQVLGTYPELKYLIEWLSSTTLKVAFPIICLMNFKDVSYNNFSGIVPENLRRFHDSALHPGNSLLVSPYAPKSPEGPPDRIELPLLQMVGGAYMIALLCFLISCSRKQMEGEDLKENIWKIGHSLGDSALPYAWMGFSPQSESNSSVAKVNVDLSYVERIDELVSSPISVLDGDLHLFDRSFIFTAGELSCAPAEVMGRSCHVTSCKAALHSGHVLVVRWLTEGIAKGRKDFTREFKKLGSIKLSNLVPLQGYYGRMDPRKLSPLSLDTRLQITVYMARCLNFLNNEKGIPHSNLRSTNILLEAPDFNVGGGSEMILPASDKSDISKTVF</sequence>
<dbReference type="InterPro" id="IPR032675">
    <property type="entry name" value="LRR_dom_sf"/>
</dbReference>
<dbReference type="InterPro" id="IPR053059">
    <property type="entry name" value="Inactive_SerThr-Kinase_ABA"/>
</dbReference>
<evidence type="ECO:0000313" key="3">
    <source>
        <dbReference type="Proteomes" id="UP001634007"/>
    </source>
</evidence>
<keyword evidence="1" id="KW-0732">Signal</keyword>
<proteinExistence type="predicted"/>
<keyword evidence="3" id="KW-1185">Reference proteome</keyword>
<dbReference type="InterPro" id="IPR011009">
    <property type="entry name" value="Kinase-like_dom_sf"/>
</dbReference>
<feature type="signal peptide" evidence="1">
    <location>
        <begin position="1"/>
        <end position="17"/>
    </location>
</feature>
<protein>
    <recommendedName>
        <fullName evidence="4">Protein kinase domain-containing protein</fullName>
    </recommendedName>
</protein>
<comment type="caution">
    <text evidence="2">The sequence shown here is derived from an EMBL/GenBank/DDBJ whole genome shotgun (WGS) entry which is preliminary data.</text>
</comment>
<gene>
    <name evidence="2" type="ORF">ACJRO7_011354</name>
</gene>
<dbReference type="PANTHER" id="PTHR48003">
    <property type="entry name" value="OS07G0626500 PROTEIN"/>
    <property type="match status" value="1"/>
</dbReference>
<dbReference type="Gene3D" id="3.80.10.10">
    <property type="entry name" value="Ribonuclease Inhibitor"/>
    <property type="match status" value="2"/>
</dbReference>
<dbReference type="SUPFAM" id="SSF52058">
    <property type="entry name" value="L domain-like"/>
    <property type="match status" value="1"/>
</dbReference>
<dbReference type="EMBL" id="JBJKBG010000002">
    <property type="protein sequence ID" value="KAL3750342.1"/>
    <property type="molecule type" value="Genomic_DNA"/>
</dbReference>
<dbReference type="Gene3D" id="1.10.510.10">
    <property type="entry name" value="Transferase(Phosphotransferase) domain 1"/>
    <property type="match status" value="1"/>
</dbReference>
<dbReference type="Proteomes" id="UP001634007">
    <property type="component" value="Unassembled WGS sequence"/>
</dbReference>
<evidence type="ECO:0000313" key="2">
    <source>
        <dbReference type="EMBL" id="KAL3750342.1"/>
    </source>
</evidence>
<evidence type="ECO:0008006" key="4">
    <source>
        <dbReference type="Google" id="ProtNLM"/>
    </source>
</evidence>
<dbReference type="AlphaFoldDB" id="A0ABD3LFX1"/>
<name>A0ABD3LFX1_EUCGL</name>